<comment type="subcellular location">
    <subcellularLocation>
        <location evidence="1">Cytoplasmic vesicle membrane</location>
        <topology evidence="1">Multi-pass membrane protein</topology>
    </subcellularLocation>
    <subcellularLocation>
        <location evidence="13">Presynapse</location>
    </subcellularLocation>
    <subcellularLocation>
        <location evidence="18">Secreted</location>
    </subcellularLocation>
</comment>
<evidence type="ECO:0000256" key="19">
    <source>
        <dbReference type="SAM" id="MobiDB-lite"/>
    </source>
</evidence>
<evidence type="ECO:0000256" key="17">
    <source>
        <dbReference type="ARBA" id="ARBA00046163"/>
    </source>
</evidence>
<evidence type="ECO:0000256" key="20">
    <source>
        <dbReference type="SAM" id="Phobius"/>
    </source>
</evidence>
<evidence type="ECO:0000313" key="23">
    <source>
        <dbReference type="EMBL" id="CAB1446896.1"/>
    </source>
</evidence>
<evidence type="ECO:0000256" key="9">
    <source>
        <dbReference type="ARBA" id="ARBA00023136"/>
    </source>
</evidence>
<evidence type="ECO:0000259" key="22">
    <source>
        <dbReference type="SMART" id="SM00329"/>
    </source>
</evidence>
<dbReference type="GO" id="GO:0030659">
    <property type="term" value="C:cytoplasmic vesicle membrane"/>
    <property type="evidence" value="ECO:0007669"/>
    <property type="project" value="UniProtKB-SubCell"/>
</dbReference>
<feature type="transmembrane region" description="Helical" evidence="20">
    <location>
        <begin position="487"/>
        <end position="506"/>
    </location>
</feature>
<dbReference type="GO" id="GO:0140800">
    <property type="term" value="F:gamma-aminobutyric acid:proton antiporter activity"/>
    <property type="evidence" value="ECO:0007669"/>
    <property type="project" value="UniProtKB-ARBA"/>
</dbReference>
<dbReference type="GO" id="GO:0008289">
    <property type="term" value="F:lipid binding"/>
    <property type="evidence" value="ECO:0007669"/>
    <property type="project" value="InterPro"/>
</dbReference>
<feature type="transmembrane region" description="Helical" evidence="20">
    <location>
        <begin position="340"/>
        <end position="359"/>
    </location>
</feature>
<comment type="domain">
    <text evidence="18">The N-terminal region may be exposed to the interior of the granule, whereas the C-terminal portion may be embedded in the membrane. During phagocytosis and degranulation, proteases may be released and activated and cleave BPI at the junction of the N- and C-terminal portions of the molecule, providing controlled release of the N-terminal antibacterial fragment when bacteria are ingested.</text>
</comment>
<feature type="transmembrane region" description="Helical" evidence="20">
    <location>
        <begin position="143"/>
        <end position="164"/>
    </location>
</feature>
<keyword evidence="24" id="KW-1185">Reference proteome</keyword>
<dbReference type="InterPro" id="IPR013057">
    <property type="entry name" value="AA_transpt_TM"/>
</dbReference>
<dbReference type="GO" id="GO:0005615">
    <property type="term" value="C:extracellular space"/>
    <property type="evidence" value="ECO:0007669"/>
    <property type="project" value="UniProtKB-UniRule"/>
</dbReference>
<feature type="domain" description="Lipid-binding serum glycoprotein N-terminal" evidence="21">
    <location>
        <begin position="583"/>
        <end position="805"/>
    </location>
</feature>
<feature type="compositionally biased region" description="Basic and acidic residues" evidence="19">
    <location>
        <begin position="72"/>
        <end position="90"/>
    </location>
</feature>
<comment type="similarity">
    <text evidence="2">Belongs to the BPI/LBP/Plunc superfamily. BPI/LBP family.</text>
</comment>
<keyword evidence="5 20" id="KW-0812">Transmembrane</keyword>
<evidence type="ECO:0000256" key="7">
    <source>
        <dbReference type="ARBA" id="ARBA00022989"/>
    </source>
</evidence>
<dbReference type="FunFam" id="1.20.1740.10:FF:000062">
    <property type="entry name" value="Vesicular inhibitory amino acid transporter"/>
    <property type="match status" value="1"/>
</dbReference>
<feature type="region of interest" description="Disordered" evidence="19">
    <location>
        <begin position="71"/>
        <end position="107"/>
    </location>
</feature>
<keyword evidence="18" id="KW-0044">Antibiotic</keyword>
<comment type="domain">
    <text evidence="18">The N- and C-terminal barrels adopt an identical fold despite having only 13% of conserved residues.</text>
</comment>
<dbReference type="GO" id="GO:0051939">
    <property type="term" value="P:gamma-aminobutyric acid import"/>
    <property type="evidence" value="ECO:0007669"/>
    <property type="project" value="UniProtKB-ARBA"/>
</dbReference>
<dbReference type="PANTHER" id="PTHR10504:SF132">
    <property type="entry name" value="BACTERICIDAL PERMEABILITY-INCREASING PROTEIN"/>
    <property type="match status" value="1"/>
</dbReference>
<organism evidence="23 24">
    <name type="scientific">Pleuronectes platessa</name>
    <name type="common">European plaice</name>
    <dbReference type="NCBI Taxonomy" id="8262"/>
    <lineage>
        <taxon>Eukaryota</taxon>
        <taxon>Metazoa</taxon>
        <taxon>Chordata</taxon>
        <taxon>Craniata</taxon>
        <taxon>Vertebrata</taxon>
        <taxon>Euteleostomi</taxon>
        <taxon>Actinopterygii</taxon>
        <taxon>Neopterygii</taxon>
        <taxon>Teleostei</taxon>
        <taxon>Neoteleostei</taxon>
        <taxon>Acanthomorphata</taxon>
        <taxon>Carangaria</taxon>
        <taxon>Pleuronectiformes</taxon>
        <taxon>Pleuronectoidei</taxon>
        <taxon>Pleuronectidae</taxon>
        <taxon>Pleuronectes</taxon>
    </lineage>
</organism>
<comment type="catalytic activity">
    <reaction evidence="14">
        <text>beta-alanine(out) + n H(+)(in) = beta-alanine(in) + n H(+)(out)</text>
        <dbReference type="Rhea" id="RHEA:70987"/>
        <dbReference type="ChEBI" id="CHEBI:15378"/>
        <dbReference type="ChEBI" id="CHEBI:57966"/>
    </reaction>
</comment>
<comment type="catalytic activity">
    <reaction evidence="15">
        <text>glycine(out) + n H(+)(in) = glycine(in) + n H(+)(out)</text>
        <dbReference type="Rhea" id="RHEA:70983"/>
        <dbReference type="ChEBI" id="CHEBI:15378"/>
        <dbReference type="ChEBI" id="CHEBI:57305"/>
    </reaction>
</comment>
<name>A0A9N7VE76_PLEPL</name>
<dbReference type="Proteomes" id="UP001153269">
    <property type="component" value="Unassembled WGS sequence"/>
</dbReference>
<feature type="transmembrane region" description="Helical" evidence="20">
    <location>
        <begin position="205"/>
        <end position="227"/>
    </location>
</feature>
<dbReference type="InterPro" id="IPR001124">
    <property type="entry name" value="Lipid-bd_serum_glycop_C"/>
</dbReference>
<dbReference type="FunFam" id="3.15.20.10:FF:000001">
    <property type="entry name" value="Phospholipid transfer protein"/>
    <property type="match status" value="1"/>
</dbReference>
<keyword evidence="11" id="KW-0966">Cell projection</keyword>
<keyword evidence="7 20" id="KW-1133">Transmembrane helix</keyword>
<dbReference type="Pfam" id="PF01273">
    <property type="entry name" value="LBP_BPI_CETP"/>
    <property type="match status" value="1"/>
</dbReference>
<dbReference type="Gene3D" id="3.15.10.10">
    <property type="entry name" value="Bactericidal permeability-increasing protein, domain 1"/>
    <property type="match status" value="1"/>
</dbReference>
<evidence type="ECO:0000256" key="15">
    <source>
        <dbReference type="ARBA" id="ARBA00035961"/>
    </source>
</evidence>
<dbReference type="GO" id="GO:0060077">
    <property type="term" value="C:inhibitory synapse"/>
    <property type="evidence" value="ECO:0007669"/>
    <property type="project" value="UniProtKB-ARBA"/>
</dbReference>
<evidence type="ECO:0000256" key="10">
    <source>
        <dbReference type="ARBA" id="ARBA00023157"/>
    </source>
</evidence>
<evidence type="ECO:0000256" key="18">
    <source>
        <dbReference type="RuleBase" id="RU369039"/>
    </source>
</evidence>
<dbReference type="SMART" id="SM00328">
    <property type="entry name" value="BPI1"/>
    <property type="match status" value="1"/>
</dbReference>
<comment type="function">
    <text evidence="17">Antiporter that exchanges vesicular protons for cytosolic 4-aminobutanoate or to a lesser extend glycine, thus allowing their secretion from nerve terminals. The transport is equally dependent on the chemical and electrical components of the proton gradient. May also transport beta-alanine. Acidification of GABAergic synaptic vesicles is a prerequisite for 4-aminobutanoate uptake.</text>
</comment>
<feature type="transmembrane region" description="Helical" evidence="20">
    <location>
        <begin position="453"/>
        <end position="475"/>
    </location>
</feature>
<keyword evidence="8" id="KW-0770">Synapse</keyword>
<evidence type="ECO:0000256" key="16">
    <source>
        <dbReference type="ARBA" id="ARBA00036440"/>
    </source>
</evidence>
<evidence type="ECO:0000256" key="6">
    <source>
        <dbReference type="ARBA" id="ARBA00022775"/>
    </source>
</evidence>
<keyword evidence="18" id="KW-0964">Secreted</keyword>
<evidence type="ECO:0000259" key="21">
    <source>
        <dbReference type="SMART" id="SM00328"/>
    </source>
</evidence>
<evidence type="ECO:0000256" key="5">
    <source>
        <dbReference type="ARBA" id="ARBA00022692"/>
    </source>
</evidence>
<dbReference type="Pfam" id="PF02886">
    <property type="entry name" value="LBP_BPI_CETP_C"/>
    <property type="match status" value="1"/>
</dbReference>
<keyword evidence="18" id="KW-0732">Signal</keyword>
<evidence type="ECO:0000313" key="24">
    <source>
        <dbReference type="Proteomes" id="UP001153269"/>
    </source>
</evidence>
<keyword evidence="10 18" id="KW-1015">Disulfide bond</keyword>
<dbReference type="InterPro" id="IPR017942">
    <property type="entry name" value="Lipid-bd_serum_glycop_N"/>
</dbReference>
<feature type="domain" description="Lipid-binding serum glycoprotein C-terminal" evidence="22">
    <location>
        <begin position="820"/>
        <end position="1022"/>
    </location>
</feature>
<dbReference type="EMBL" id="CADEAL010003929">
    <property type="protein sequence ID" value="CAB1446896.1"/>
    <property type="molecule type" value="Genomic_DNA"/>
</dbReference>
<evidence type="ECO:0000256" key="11">
    <source>
        <dbReference type="ARBA" id="ARBA00023273"/>
    </source>
</evidence>
<dbReference type="GO" id="GO:0098793">
    <property type="term" value="C:presynapse"/>
    <property type="evidence" value="ECO:0007669"/>
    <property type="project" value="UniProtKB-SubCell"/>
</dbReference>
<sequence length="1040" mass="113833">MAHLIRHKLSNKLTNAAHTVSNKSQAKVSGVFARLGFQAATDEEGLGFAECDDLDYDYRQGMQMDVLQGENEGGHVEGEGDLDGDSHYQRDGTGPRPAPLKTGGSLDEDKPKITTWEAGWNVTNAIQGMFVLGLPYAILHGGYLGLFLIIFAAVVCCYTGKILIACLYEDNEDGIKVRVRDSYVDIANACCAPRFPALGGHVVNVAQIIELVMTCILYVVVSGNLMVNSFPGFPVSQKAWSVVATVALLPCAFLKNLKSVSKFSLLCTMAHFVINVLVIAYCLSRAREWAWEKVKFYIDVKKFPISIGIIVFSYTSQIFLPSLEGNMQRPSEFHCMMDWTHISACVLKGLFALVAYLTWADATKEVITDNLPSTIRAVVNIFLVAKALLSYPLPFFAAVEVLEKSFFQDGGRAVFPDCYGPNGQLKSWGLGLRVTLVVFTLLMAVFVPHFALLMGLTGSLTGAGLCFLLPSLFHLRLQWRNLLWHHVFFDVAIFVIGGICAISGFIHSVEGLIEAYRKHQQHIKPLHRSGDVVPHMKKKHQEPPSAIHPAVIQQPGNMLLSVAAVLLLFSCTSGENPAIQVLLTNKGLQYGKHAGTDWIQKNLEGVSLPDFSGHVTWLHLFKIGFTLTGTRIKKCDLPEPSTEFYPDSTGFKTSLSGLSVALSGEWSTSFMRLHDSGTFDMAVFDVDVTSVVKLGKDAGGHLSVTSVSCDARVGRVDVNIRGGTRRTFPYFVREFRNDIRRQIEIGICPHVKEYIGNFEQRLQAINVFFDVDQAVTLDLALTSLPVVSVSSLNLGLKGEFYNIKTHAEPPFEAPSFTVPEQQGYMLSVGLSDFTVNSALYGYYSAGVFRTLINDSVIPPDFPLHLNTSLMGPYIPQLPKLFPGLLMNLRVSATEVPVSSFQPDAVKLSFQGAVQAFAIQPNATETPLFELSVVSNFSSKVWIAGERVKGSASLDNFTLTLVGSNVGSFKTDALEKVARTGVEMVLAKVNETLGEGILLPGLGCAQLVDSVLKVHEGFVVLLSDAEVLTDRGFSSHTNRAE</sequence>
<comment type="catalytic activity">
    <reaction evidence="16">
        <text>4-aminobutanoate(out) + n H(+)(in) = 4-aminobutanoate(in) + n H(+)(out)</text>
        <dbReference type="Rhea" id="RHEA:70979"/>
        <dbReference type="ChEBI" id="CHEBI:15378"/>
        <dbReference type="ChEBI" id="CHEBI:59888"/>
    </reaction>
</comment>
<dbReference type="SMART" id="SM00329">
    <property type="entry name" value="BPI2"/>
    <property type="match status" value="1"/>
</dbReference>
<keyword evidence="12" id="KW-0968">Cytoplasmic vesicle</keyword>
<keyword evidence="18" id="KW-0399">Innate immunity</keyword>
<dbReference type="PANTHER" id="PTHR10504">
    <property type="entry name" value="BACTERICIDAL PERMEABILITY-INCREASING BPI PROTEIN-RELATED"/>
    <property type="match status" value="1"/>
</dbReference>
<proteinExistence type="inferred from homology"/>
<dbReference type="GO" id="GO:0006836">
    <property type="term" value="P:neurotransmitter transport"/>
    <property type="evidence" value="ECO:0007669"/>
    <property type="project" value="UniProtKB-KW"/>
</dbReference>
<evidence type="ECO:0000256" key="12">
    <source>
        <dbReference type="ARBA" id="ARBA00023329"/>
    </source>
</evidence>
<evidence type="ECO:0000256" key="8">
    <source>
        <dbReference type="ARBA" id="ARBA00023018"/>
    </source>
</evidence>
<dbReference type="AlphaFoldDB" id="A0A9N7VE76"/>
<dbReference type="Pfam" id="PF01490">
    <property type="entry name" value="Aa_trans"/>
    <property type="match status" value="1"/>
</dbReference>
<dbReference type="GO" id="GO:0045087">
    <property type="term" value="P:innate immune response"/>
    <property type="evidence" value="ECO:0007669"/>
    <property type="project" value="UniProtKB-UniRule"/>
</dbReference>
<dbReference type="InterPro" id="IPR017943">
    <property type="entry name" value="Bactericidal_perm-incr_a/b_dom"/>
</dbReference>
<feature type="transmembrane region" description="Helical" evidence="20">
    <location>
        <begin position="263"/>
        <end position="283"/>
    </location>
</feature>
<keyword evidence="6" id="KW-0532">Neurotransmitter transport</keyword>
<reference evidence="23" key="1">
    <citation type="submission" date="2020-03" db="EMBL/GenBank/DDBJ databases">
        <authorList>
            <person name="Weist P."/>
        </authorList>
    </citation>
    <scope>NUCLEOTIDE SEQUENCE</scope>
</reference>
<feature type="transmembrane region" description="Helical" evidence="20">
    <location>
        <begin position="303"/>
        <end position="320"/>
    </location>
</feature>
<keyword evidence="9 20" id="KW-0472">Membrane</keyword>
<keyword evidence="4" id="KW-0813">Transport</keyword>
<gene>
    <name evidence="23" type="ORF">PLEPLA_LOCUS34608</name>
</gene>
<keyword evidence="18" id="KW-0325">Glycoprotein</keyword>
<dbReference type="Gene3D" id="3.15.20.10">
    <property type="entry name" value="Bactericidal permeability-increasing protein, domain 2"/>
    <property type="match status" value="1"/>
</dbReference>
<comment type="similarity">
    <text evidence="3">Belongs to the amino acid/polyamine transporter 2 family.</text>
</comment>
<evidence type="ECO:0000256" key="14">
    <source>
        <dbReference type="ARBA" id="ARBA00035892"/>
    </source>
</evidence>
<evidence type="ECO:0000256" key="2">
    <source>
        <dbReference type="ARBA" id="ARBA00007292"/>
    </source>
</evidence>
<dbReference type="InterPro" id="IPR032942">
    <property type="entry name" value="BPI/LBP/Plunc"/>
</dbReference>
<evidence type="ECO:0000256" key="3">
    <source>
        <dbReference type="ARBA" id="ARBA00008066"/>
    </source>
</evidence>
<evidence type="ECO:0000256" key="1">
    <source>
        <dbReference type="ARBA" id="ARBA00004439"/>
    </source>
</evidence>
<comment type="subunit">
    <text evidence="18">Monomer. Homodimer; disulfide-linked.</text>
</comment>
<comment type="function">
    <text evidence="18">The cytotoxic action of BPI is limited to many species of Gram-negative bacteria; this specificity may be explained by a strong affinity of the very basic N-terminal half for the negatively charged lipopolysaccharides that are unique to the Gram-negative bacterial outer envelope.</text>
</comment>
<evidence type="ECO:0000256" key="4">
    <source>
        <dbReference type="ARBA" id="ARBA00022448"/>
    </source>
</evidence>
<protein>
    <recommendedName>
        <fullName evidence="18">Bactericidal permeability-increasing protein</fullName>
        <shortName evidence="18">BPI</shortName>
    </recommendedName>
</protein>
<dbReference type="GO" id="GO:0015187">
    <property type="term" value="F:glycine transmembrane transporter activity"/>
    <property type="evidence" value="ECO:0007669"/>
    <property type="project" value="UniProtKB-ARBA"/>
</dbReference>
<comment type="caution">
    <text evidence="23">The sequence shown here is derived from an EMBL/GenBank/DDBJ whole genome shotgun (WGS) entry which is preliminary data.</text>
</comment>
<keyword evidence="18" id="KW-0929">Antimicrobial</keyword>
<evidence type="ECO:0000256" key="13">
    <source>
        <dbReference type="ARBA" id="ARBA00034106"/>
    </source>
</evidence>
<dbReference type="GO" id="GO:0050829">
    <property type="term" value="P:defense response to Gram-negative bacterium"/>
    <property type="evidence" value="ECO:0007669"/>
    <property type="project" value="UniProtKB-UniRule"/>
</dbReference>
<keyword evidence="18" id="KW-0391">Immunity</keyword>
<dbReference type="SUPFAM" id="SSF55394">
    <property type="entry name" value="Bactericidal permeability-increasing protein, BPI"/>
    <property type="match status" value="2"/>
</dbReference>
<accession>A0A9N7VE76</accession>